<evidence type="ECO:0000259" key="5">
    <source>
        <dbReference type="PROSITE" id="PS50931"/>
    </source>
</evidence>
<dbReference type="GO" id="GO:0003677">
    <property type="term" value="F:DNA binding"/>
    <property type="evidence" value="ECO:0007669"/>
    <property type="project" value="UniProtKB-KW"/>
</dbReference>
<dbReference type="Pfam" id="PF00126">
    <property type="entry name" value="HTH_1"/>
    <property type="match status" value="1"/>
</dbReference>
<evidence type="ECO:0000256" key="3">
    <source>
        <dbReference type="ARBA" id="ARBA00023125"/>
    </source>
</evidence>
<dbReference type="InterPro" id="IPR036390">
    <property type="entry name" value="WH_DNA-bd_sf"/>
</dbReference>
<dbReference type="Pfam" id="PF03466">
    <property type="entry name" value="LysR_substrate"/>
    <property type="match status" value="1"/>
</dbReference>
<name>A0AAU7JKC0_9HYPH</name>
<dbReference type="RefSeq" id="WP_406857575.1">
    <property type="nucleotide sequence ID" value="NZ_CP157484.1"/>
</dbReference>
<comment type="similarity">
    <text evidence="1">Belongs to the LysR transcriptional regulatory family.</text>
</comment>
<dbReference type="EMBL" id="CP157484">
    <property type="protein sequence ID" value="XBO40721.1"/>
    <property type="molecule type" value="Genomic_DNA"/>
</dbReference>
<keyword evidence="2" id="KW-0805">Transcription regulation</keyword>
<dbReference type="InterPro" id="IPR005119">
    <property type="entry name" value="LysR_subst-bd"/>
</dbReference>
<protein>
    <submittedName>
        <fullName evidence="6">LysR substrate-binding domain-containing protein</fullName>
    </submittedName>
</protein>
<feature type="domain" description="HTH lysR-type" evidence="5">
    <location>
        <begin position="3"/>
        <end position="60"/>
    </location>
</feature>
<dbReference type="PROSITE" id="PS50931">
    <property type="entry name" value="HTH_LYSR"/>
    <property type="match status" value="1"/>
</dbReference>
<keyword evidence="4" id="KW-0804">Transcription</keyword>
<dbReference type="Gene3D" id="3.40.190.290">
    <property type="match status" value="1"/>
</dbReference>
<dbReference type="SUPFAM" id="SSF53850">
    <property type="entry name" value="Periplasmic binding protein-like II"/>
    <property type="match status" value="1"/>
</dbReference>
<evidence type="ECO:0000313" key="6">
    <source>
        <dbReference type="EMBL" id="XBO40721.1"/>
    </source>
</evidence>
<proteinExistence type="inferred from homology"/>
<dbReference type="Gene3D" id="1.10.10.10">
    <property type="entry name" value="Winged helix-like DNA-binding domain superfamily/Winged helix DNA-binding domain"/>
    <property type="match status" value="1"/>
</dbReference>
<dbReference type="GO" id="GO:0005829">
    <property type="term" value="C:cytosol"/>
    <property type="evidence" value="ECO:0007669"/>
    <property type="project" value="TreeGrafter"/>
</dbReference>
<dbReference type="InterPro" id="IPR000847">
    <property type="entry name" value="LysR_HTH_N"/>
</dbReference>
<dbReference type="CDD" id="cd08421">
    <property type="entry name" value="PBP2_LTTR_like_1"/>
    <property type="match status" value="1"/>
</dbReference>
<dbReference type="PANTHER" id="PTHR30419:SF2">
    <property type="entry name" value="LYSR FAMILY TRANSCRIPTIONAL REGULATOR"/>
    <property type="match status" value="1"/>
</dbReference>
<gene>
    <name evidence="6" type="ORF">ABEG18_08135</name>
</gene>
<evidence type="ECO:0000256" key="4">
    <source>
        <dbReference type="ARBA" id="ARBA00023163"/>
    </source>
</evidence>
<organism evidence="6">
    <name type="scientific">Alsobacter sp. KACC 23698</name>
    <dbReference type="NCBI Taxonomy" id="3149229"/>
    <lineage>
        <taxon>Bacteria</taxon>
        <taxon>Pseudomonadati</taxon>
        <taxon>Pseudomonadota</taxon>
        <taxon>Alphaproteobacteria</taxon>
        <taxon>Hyphomicrobiales</taxon>
        <taxon>Alsobacteraceae</taxon>
        <taxon>Alsobacter</taxon>
    </lineage>
</organism>
<sequence>MHFDLTDLRLFLHVAEAGSITGAAERSGLALASASARIRGMEEKAGVLLLERRRRGVELTPAGQTLLQHARLIAGQVQRMRGEMGEYAGGLKGRVPVLANTAAADVHLPDSLAAFLAANPNVDVDLNERPSPEVARAVAQGEAEIGIAAGHADFSGLETTPFRTDRLVLAAPRGHAMASRERITFAEALGCEFVGLSGDSALGRHLAGHAARAGGRMRTRVRVRGLDAACRMVALGAGVAIVPETAVRRWNMQETLALISLDDPWADRRLVLAVRRLDSLSVHARRLTEHLLAAA</sequence>
<reference evidence="6" key="1">
    <citation type="submission" date="2024-05" db="EMBL/GenBank/DDBJ databases">
        <authorList>
            <person name="Kim S."/>
            <person name="Heo J."/>
            <person name="Choi H."/>
            <person name="Choi Y."/>
            <person name="Kwon S.-W."/>
            <person name="Kim Y."/>
        </authorList>
    </citation>
    <scope>NUCLEOTIDE SEQUENCE</scope>
    <source>
        <strain evidence="6">KACC 23698</strain>
    </source>
</reference>
<dbReference type="InterPro" id="IPR036388">
    <property type="entry name" value="WH-like_DNA-bd_sf"/>
</dbReference>
<dbReference type="PANTHER" id="PTHR30419">
    <property type="entry name" value="HTH-TYPE TRANSCRIPTIONAL REGULATOR YBHD"/>
    <property type="match status" value="1"/>
</dbReference>
<dbReference type="FunFam" id="1.10.10.10:FF:000001">
    <property type="entry name" value="LysR family transcriptional regulator"/>
    <property type="match status" value="1"/>
</dbReference>
<evidence type="ECO:0000256" key="2">
    <source>
        <dbReference type="ARBA" id="ARBA00023015"/>
    </source>
</evidence>
<dbReference type="AlphaFoldDB" id="A0AAU7JKC0"/>
<dbReference type="GO" id="GO:0003700">
    <property type="term" value="F:DNA-binding transcription factor activity"/>
    <property type="evidence" value="ECO:0007669"/>
    <property type="project" value="InterPro"/>
</dbReference>
<dbReference type="InterPro" id="IPR050950">
    <property type="entry name" value="HTH-type_LysR_regulators"/>
</dbReference>
<accession>A0AAU7JKC0</accession>
<keyword evidence="3" id="KW-0238">DNA-binding</keyword>
<dbReference type="SUPFAM" id="SSF46785">
    <property type="entry name" value="Winged helix' DNA-binding domain"/>
    <property type="match status" value="1"/>
</dbReference>
<evidence type="ECO:0000256" key="1">
    <source>
        <dbReference type="ARBA" id="ARBA00009437"/>
    </source>
</evidence>